<feature type="non-terminal residue" evidence="1">
    <location>
        <position position="1"/>
    </location>
</feature>
<dbReference type="AlphaFoldDB" id="A0A9W8E6W8"/>
<evidence type="ECO:0000313" key="2">
    <source>
        <dbReference type="Proteomes" id="UP001151582"/>
    </source>
</evidence>
<keyword evidence="2" id="KW-1185">Reference proteome</keyword>
<comment type="caution">
    <text evidence="1">The sequence shown here is derived from an EMBL/GenBank/DDBJ whole genome shotgun (WGS) entry which is preliminary data.</text>
</comment>
<accession>A0A9W8E6W8</accession>
<organism evidence="1 2">
    <name type="scientific">Dimargaris verticillata</name>
    <dbReference type="NCBI Taxonomy" id="2761393"/>
    <lineage>
        <taxon>Eukaryota</taxon>
        <taxon>Fungi</taxon>
        <taxon>Fungi incertae sedis</taxon>
        <taxon>Zoopagomycota</taxon>
        <taxon>Kickxellomycotina</taxon>
        <taxon>Dimargaritomycetes</taxon>
        <taxon>Dimargaritales</taxon>
        <taxon>Dimargaritaceae</taxon>
        <taxon>Dimargaris</taxon>
    </lineage>
</organism>
<reference evidence="1" key="1">
    <citation type="submission" date="2022-07" db="EMBL/GenBank/DDBJ databases">
        <title>Phylogenomic reconstructions and comparative analyses of Kickxellomycotina fungi.</title>
        <authorList>
            <person name="Reynolds N.K."/>
            <person name="Stajich J.E."/>
            <person name="Barry K."/>
            <person name="Grigoriev I.V."/>
            <person name="Crous P."/>
            <person name="Smith M.E."/>
        </authorList>
    </citation>
    <scope>NUCLEOTIDE SEQUENCE</scope>
    <source>
        <strain evidence="1">RSA 567</strain>
    </source>
</reference>
<dbReference type="InterPro" id="IPR042532">
    <property type="entry name" value="EXOC3/Sec6_C"/>
</dbReference>
<dbReference type="Proteomes" id="UP001151582">
    <property type="component" value="Unassembled WGS sequence"/>
</dbReference>
<dbReference type="EMBL" id="JANBQB010001330">
    <property type="protein sequence ID" value="KAJ1971558.1"/>
    <property type="molecule type" value="Genomic_DNA"/>
</dbReference>
<sequence length="93" mass="10911">FLEPETVQEWLQPLYATCGLIESSPTLIFLEFYSMKKQYPDLPLTFIKDILQKRDDIDKSQVKEIMESLRSKMNNEAASLQSKQTIFSQLNNY</sequence>
<proteinExistence type="predicted"/>
<gene>
    <name evidence="1" type="primary">SEC6_1</name>
    <name evidence="1" type="ORF">H4R34_005705</name>
</gene>
<dbReference type="OrthoDB" id="190098at2759"/>
<dbReference type="Gene3D" id="1.10.357.70">
    <property type="entry name" value="Exocyst complex component Sec6, C-terminal domain"/>
    <property type="match status" value="1"/>
</dbReference>
<evidence type="ECO:0000313" key="1">
    <source>
        <dbReference type="EMBL" id="KAJ1971558.1"/>
    </source>
</evidence>
<name>A0A9W8E6W8_9FUNG</name>
<protein>
    <submittedName>
        <fullName evidence="1">SNARE-binding exocyst subunit S6</fullName>
    </submittedName>
</protein>